<proteinExistence type="predicted"/>
<dbReference type="EMBL" id="CASHSV030000311">
    <property type="protein sequence ID" value="CAJ2657806.1"/>
    <property type="molecule type" value="Genomic_DNA"/>
</dbReference>
<keyword evidence="2" id="KW-1185">Reference proteome</keyword>
<dbReference type="Proteomes" id="UP001177021">
    <property type="component" value="Unassembled WGS sequence"/>
</dbReference>
<sequence>MNPNHHNPWLFMQNGGFPPFIPNQQNTSYFENSSNNPNSLPNSNIQNPTFISNQNNSHFGNSPYHNPPYPYHYQNFSSQSTSPTMSHGVQMNNSHMQLSDQEPETPQFCTQDGLETINLGEEVGTTSVMKTSKTRFQPKEDELLIQSWLNISRDPIVGIDQKGDSFWKRIGEAYNNHRPKNFPERKPMALKGRWHKKINPSVQKFVGCYKQAVAVKKSGSSESDIVSAACDIYYQDGHENFTFQNAWKLLRDEPKWLGGSSEPSAKRTKSSASGAYSTSSNPPTPTSECNQPSPTSLPRPIGQKAAKRKEKEKFMEKPTPKFDAMKDDLNKKVELMSGFAREYARIESERMELERKRIDAELHASKINDLQILTKDTSNMTPRQLQDHEFLCGVIRDKYGIN</sequence>
<organism evidence="1 2">
    <name type="scientific">Trifolium pratense</name>
    <name type="common">Red clover</name>
    <dbReference type="NCBI Taxonomy" id="57577"/>
    <lineage>
        <taxon>Eukaryota</taxon>
        <taxon>Viridiplantae</taxon>
        <taxon>Streptophyta</taxon>
        <taxon>Embryophyta</taxon>
        <taxon>Tracheophyta</taxon>
        <taxon>Spermatophyta</taxon>
        <taxon>Magnoliopsida</taxon>
        <taxon>eudicotyledons</taxon>
        <taxon>Gunneridae</taxon>
        <taxon>Pentapetalae</taxon>
        <taxon>rosids</taxon>
        <taxon>fabids</taxon>
        <taxon>Fabales</taxon>
        <taxon>Fabaceae</taxon>
        <taxon>Papilionoideae</taxon>
        <taxon>50 kb inversion clade</taxon>
        <taxon>NPAAA clade</taxon>
        <taxon>Hologalegina</taxon>
        <taxon>IRL clade</taxon>
        <taxon>Trifolieae</taxon>
        <taxon>Trifolium</taxon>
    </lineage>
</organism>
<protein>
    <submittedName>
        <fullName evidence="1">Uncharacterized protein</fullName>
    </submittedName>
</protein>
<reference evidence="1" key="1">
    <citation type="submission" date="2023-10" db="EMBL/GenBank/DDBJ databases">
        <authorList>
            <person name="Rodriguez Cubillos JULIANA M."/>
            <person name="De Vega J."/>
        </authorList>
    </citation>
    <scope>NUCLEOTIDE SEQUENCE</scope>
</reference>
<name>A0ACB0KKQ2_TRIPR</name>
<accession>A0ACB0KKQ2</accession>
<evidence type="ECO:0000313" key="2">
    <source>
        <dbReference type="Proteomes" id="UP001177021"/>
    </source>
</evidence>
<comment type="caution">
    <text evidence="1">The sequence shown here is derived from an EMBL/GenBank/DDBJ whole genome shotgun (WGS) entry which is preliminary data.</text>
</comment>
<evidence type="ECO:0000313" key="1">
    <source>
        <dbReference type="EMBL" id="CAJ2657806.1"/>
    </source>
</evidence>
<gene>
    <name evidence="1" type="ORF">MILVUS5_LOCUS24302</name>
</gene>